<evidence type="ECO:0000313" key="2">
    <source>
        <dbReference type="Proteomes" id="UP000279962"/>
    </source>
</evidence>
<reference evidence="1 2" key="1">
    <citation type="submission" date="2018-10" db="EMBL/GenBank/DDBJ databases">
        <title>The complete genome of Acinetobacter wuhouensis strain WCHAW010062.</title>
        <authorList>
            <person name="Hu Y."/>
            <person name="Long H."/>
            <person name="Feng Y."/>
            <person name="Zong Z."/>
        </authorList>
    </citation>
    <scope>NUCLEOTIDE SEQUENCE [LARGE SCALE GENOMIC DNA]</scope>
    <source>
        <strain evidence="1 2">WCHAW010062</strain>
    </source>
</reference>
<gene>
    <name evidence="1" type="ORF">CDG68_12550</name>
</gene>
<accession>A0A3G2T3V2</accession>
<sequence length="101" mass="11640">MSNLTEHQCKGKCPEFKEEQCNHCLVQDFGAKQWFDMPNHHLLEQSQACSLEQIEKREFDLGLAPDEAYVKCGESSPLFVSSLDDVEKYHRRAVEAHKEVS</sequence>
<dbReference type="EMBL" id="CP033133">
    <property type="protein sequence ID" value="AYO54416.1"/>
    <property type="molecule type" value="Genomic_DNA"/>
</dbReference>
<dbReference type="AlphaFoldDB" id="A0A3G2T3V2"/>
<proteinExistence type="predicted"/>
<dbReference type="Proteomes" id="UP000279962">
    <property type="component" value="Chromosome"/>
</dbReference>
<name>A0A3G2T3V2_9GAMM</name>
<evidence type="ECO:0000313" key="1">
    <source>
        <dbReference type="EMBL" id="AYO54416.1"/>
    </source>
</evidence>
<dbReference type="RefSeq" id="WP_087553408.1">
    <property type="nucleotide sequence ID" value="NZ_CP033133.1"/>
</dbReference>
<organism evidence="1 2">
    <name type="scientific">Acinetobacter wuhouensis</name>
    <dbReference type="NCBI Taxonomy" id="1879050"/>
    <lineage>
        <taxon>Bacteria</taxon>
        <taxon>Pseudomonadati</taxon>
        <taxon>Pseudomonadota</taxon>
        <taxon>Gammaproteobacteria</taxon>
        <taxon>Moraxellales</taxon>
        <taxon>Moraxellaceae</taxon>
        <taxon>Acinetobacter</taxon>
    </lineage>
</organism>
<protein>
    <submittedName>
        <fullName evidence="1">Uncharacterized protein</fullName>
    </submittedName>
</protein>